<accession>A0A397IHJ6</accession>
<keyword evidence="5" id="KW-1185">Reference proteome</keyword>
<evidence type="ECO:0000256" key="2">
    <source>
        <dbReference type="SAM" id="MobiDB-lite"/>
    </source>
</evidence>
<dbReference type="Proteomes" id="UP000266861">
    <property type="component" value="Unassembled WGS sequence"/>
</dbReference>
<proteinExistence type="predicted"/>
<feature type="coiled-coil region" evidence="1">
    <location>
        <begin position="352"/>
        <end position="428"/>
    </location>
</feature>
<sequence>MTFQERFKKEDLCHRCGIEFGSHPNPAKFSRECDNPRYLRNRDRKCRCDKTSLINMSLRQKEERDPNWSINTHCCFCKKATKIFHLRTKKINEEDFEQCYNCKDKTQVPRTEEPTINKLKGRRERTESDQERKRTRLTPEREVENNYANGPVWKPIKNKEEPSWQKEEQKKKGQWCTERCQFMDHKQLSRGRITYFDADTRMIHDDVNCPLGALDYSYEGRSQPRCLCFNRKAKYCQQHQHETEKCNCPIESRIVERNFGGSRCPALNCPHEGEYQHCSHNYCRKHRVYIMGYKQPCRECQEEVTPELEEENYGNEIKNQEEEIKRTLGIGSSNQREEIMKEEPMELTIDLETDEEKENKRLREQIKQLNEEQQRIKEESDRLKEHNEKLQEELRTKKNENQTLTQDLKEASTRIEILAKEIEKVELVEKTVCSKEVSIFHCKDCKEEGNDYIYCPQSIINMYKALYFNEEAIRKEKEEEIKEYQGLFETYQKQEEERNEEPTFDEEVFNQILAELDITYNPEKVELNEQ</sequence>
<dbReference type="EMBL" id="PQFF01000162">
    <property type="protein sequence ID" value="RHZ77816.1"/>
    <property type="molecule type" value="Genomic_DNA"/>
</dbReference>
<keyword evidence="1" id="KW-0175">Coiled coil</keyword>
<feature type="compositionally biased region" description="Basic and acidic residues" evidence="2">
    <location>
        <begin position="124"/>
        <end position="139"/>
    </location>
</feature>
<dbReference type="AlphaFoldDB" id="A0A397IHJ6"/>
<dbReference type="EMBL" id="PQFF01000224">
    <property type="protein sequence ID" value="RHZ72503.1"/>
    <property type="molecule type" value="Genomic_DNA"/>
</dbReference>
<reference evidence="3 5" key="1">
    <citation type="submission" date="2018-08" db="EMBL/GenBank/DDBJ databases">
        <title>Genome and evolution of the arbuscular mycorrhizal fungus Diversispora epigaea (formerly Glomus versiforme) and its bacterial endosymbionts.</title>
        <authorList>
            <person name="Sun X."/>
            <person name="Fei Z."/>
            <person name="Harrison M."/>
        </authorList>
    </citation>
    <scope>NUCLEOTIDE SEQUENCE [LARGE SCALE GENOMIC DNA]</scope>
    <source>
        <strain evidence="3 5">IT104</strain>
    </source>
</reference>
<organism evidence="3 5">
    <name type="scientific">Diversispora epigaea</name>
    <dbReference type="NCBI Taxonomy" id="1348612"/>
    <lineage>
        <taxon>Eukaryota</taxon>
        <taxon>Fungi</taxon>
        <taxon>Fungi incertae sedis</taxon>
        <taxon>Mucoromycota</taxon>
        <taxon>Glomeromycotina</taxon>
        <taxon>Glomeromycetes</taxon>
        <taxon>Diversisporales</taxon>
        <taxon>Diversisporaceae</taxon>
        <taxon>Diversispora</taxon>
    </lineage>
</organism>
<gene>
    <name evidence="4" type="ORF">Glove_172g71</name>
    <name evidence="3" type="ORF">Glove_242g182</name>
</gene>
<feature type="region of interest" description="Disordered" evidence="2">
    <location>
        <begin position="111"/>
        <end position="139"/>
    </location>
</feature>
<evidence type="ECO:0000313" key="5">
    <source>
        <dbReference type="Proteomes" id="UP000266861"/>
    </source>
</evidence>
<comment type="caution">
    <text evidence="3">The sequence shown here is derived from an EMBL/GenBank/DDBJ whole genome shotgun (WGS) entry which is preliminary data.</text>
</comment>
<evidence type="ECO:0000256" key="1">
    <source>
        <dbReference type="SAM" id="Coils"/>
    </source>
</evidence>
<evidence type="ECO:0000313" key="4">
    <source>
        <dbReference type="EMBL" id="RHZ77816.1"/>
    </source>
</evidence>
<evidence type="ECO:0000313" key="3">
    <source>
        <dbReference type="EMBL" id="RHZ72503.1"/>
    </source>
</evidence>
<protein>
    <submittedName>
        <fullName evidence="3">Uncharacterized protein</fullName>
    </submittedName>
</protein>
<name>A0A397IHJ6_9GLOM</name>